<gene>
    <name evidence="1" type="ORF">Clopa_2809</name>
</gene>
<organism evidence="1 2">
    <name type="scientific">Clostridium pasteurianum BC1</name>
    <dbReference type="NCBI Taxonomy" id="86416"/>
    <lineage>
        <taxon>Bacteria</taxon>
        <taxon>Bacillati</taxon>
        <taxon>Bacillota</taxon>
        <taxon>Clostridia</taxon>
        <taxon>Eubacteriales</taxon>
        <taxon>Clostridiaceae</taxon>
        <taxon>Clostridium</taxon>
    </lineage>
</organism>
<proteinExistence type="predicted"/>
<reference evidence="1 2" key="1">
    <citation type="submission" date="2012-01" db="EMBL/GenBank/DDBJ databases">
        <title>Complete sequence of chromosome of Clostridium pasteurianum BC1.</title>
        <authorList>
            <consortium name="US DOE Joint Genome Institute"/>
            <person name="Lucas S."/>
            <person name="Han J."/>
            <person name="Lapidus A."/>
            <person name="Cheng J.-F."/>
            <person name="Goodwin L."/>
            <person name="Pitluck S."/>
            <person name="Peters L."/>
            <person name="Mikhailova N."/>
            <person name="Teshima H."/>
            <person name="Detter J.C."/>
            <person name="Han C."/>
            <person name="Tapia R."/>
            <person name="Land M."/>
            <person name="Hauser L."/>
            <person name="Kyrpides N."/>
            <person name="Ivanova N."/>
            <person name="Pagani I."/>
            <person name="Dunn J."/>
            <person name="Taghavi S."/>
            <person name="Francis A."/>
            <person name="van der Lelie D."/>
            <person name="Woyke T."/>
        </authorList>
    </citation>
    <scope>NUCLEOTIDE SEQUENCE [LARGE SCALE GENOMIC DNA]</scope>
    <source>
        <strain evidence="1 2">BC1</strain>
    </source>
</reference>
<dbReference type="OrthoDB" id="2081072at2"/>
<dbReference type="RefSeq" id="WP_015615941.1">
    <property type="nucleotide sequence ID" value="NC_021182.1"/>
</dbReference>
<evidence type="ECO:0000313" key="1">
    <source>
        <dbReference type="EMBL" id="AGK97647.1"/>
    </source>
</evidence>
<protein>
    <submittedName>
        <fullName evidence="1">Uncharacterized protein</fullName>
    </submittedName>
</protein>
<dbReference type="Proteomes" id="UP000013523">
    <property type="component" value="Chromosome"/>
</dbReference>
<keyword evidence="2" id="KW-1185">Reference proteome</keyword>
<dbReference type="KEGG" id="cpas:Clopa_2809"/>
<sequence>MFNFIKLPNKLFYSIDNDSKSILQEVKNDKVILILDYLYNCVDRKDIIRFTLEDVIVSCGFKPNTNVGKSNEQFRNILIKLQDLHIISFSEGIDIKTVKPKNLIKCEFNKYIETKVDKETGEIKDSFYIQLSDQDKDKIMNYAKEKVDTLKLLIYYCYLKARIYKRPSGDLGLAASGGRSETCFLKYNRITEDLGIVDKSIKKYNDILIELNLIRIKNPGLWYYLGDELINKRESPNFFTLYFSDKDYARHNLNEAIKSWKGMDINKNKIFLDTREYKNNNRSLNGKIGRIIRKENEGTATEEDLALKEKILNSMNPNLEREKLESILDANLGESLYNIYDDKLNDSDKAEYYEDIENKLGLYDDDTNTLTVDWKYYRWVMVDYQFGDLNGDHKGDIEYFKNCVTKKIRENSSKPKEIIENKVDKNISYEDTMKIVDDDIADDNSYIETLAKEHDEAYAKKKKAFGGFYDNITLFEEQRQRPKF</sequence>
<dbReference type="AlphaFoldDB" id="R4K3E0"/>
<name>R4K3E0_CLOPA</name>
<dbReference type="EMBL" id="CP003261">
    <property type="protein sequence ID" value="AGK97647.1"/>
    <property type="molecule type" value="Genomic_DNA"/>
</dbReference>
<dbReference type="PATRIC" id="fig|86416.3.peg.2794"/>
<dbReference type="HOGENOM" id="CLU_684593_0_0_9"/>
<accession>R4K3E0</accession>
<evidence type="ECO:0000313" key="2">
    <source>
        <dbReference type="Proteomes" id="UP000013523"/>
    </source>
</evidence>